<comment type="caution">
    <text evidence="3">The sequence shown here is derived from an EMBL/GenBank/DDBJ whole genome shotgun (WGS) entry which is preliminary data.</text>
</comment>
<evidence type="ECO:0000256" key="1">
    <source>
        <dbReference type="SAM" id="MobiDB-lite"/>
    </source>
</evidence>
<feature type="domain" description="Transposable element P transposase-like RNase H" evidence="2">
    <location>
        <begin position="81"/>
        <end position="196"/>
    </location>
</feature>
<proteinExistence type="predicted"/>
<protein>
    <recommendedName>
        <fullName evidence="2">Transposable element P transposase-like RNase H domain-containing protein</fullName>
    </recommendedName>
</protein>
<evidence type="ECO:0000259" key="2">
    <source>
        <dbReference type="Pfam" id="PF21787"/>
    </source>
</evidence>
<evidence type="ECO:0000313" key="3">
    <source>
        <dbReference type="EMBL" id="KAJ8865689.1"/>
    </source>
</evidence>
<gene>
    <name evidence="3" type="ORF">PR048_033209</name>
</gene>
<sequence length="316" mass="35985">MEEGRRNLLKPEAFPNQNLPDRKETVDCARSERGYNAGALKGNQNNFDQVIMKQYRRKRKKVGIPLPGLSTIRKWTRNVKCAPGVLEEVSTALHAKSQMTTLSERLTVLSLDEMQIDGRYCYDQTADQIPRPCKNVQVIMARGLASKWKRPIFYDFDTEVTRDLLFHVIKKLEQRGFIVAIVCDMGGSNQGLRKGLRGKKKVHLVFSLTRNILQVMGNETANLRILQHKCLVPFQEGILVTINSLRELRGFFNVRYSLECILTSRLNQDVVGSFSFPPRIRSVGHGNQNPYSCGLQVQATFIVPRMRNPSASWCVC</sequence>
<evidence type="ECO:0000313" key="4">
    <source>
        <dbReference type="Proteomes" id="UP001159363"/>
    </source>
</evidence>
<feature type="region of interest" description="Disordered" evidence="1">
    <location>
        <begin position="1"/>
        <end position="22"/>
    </location>
</feature>
<dbReference type="InterPro" id="IPR048365">
    <property type="entry name" value="TNP-like_RNaseH_N"/>
</dbReference>
<dbReference type="Pfam" id="PF21787">
    <property type="entry name" value="TNP-like_RNaseH_N"/>
    <property type="match status" value="1"/>
</dbReference>
<reference evidence="3 4" key="1">
    <citation type="submission" date="2023-02" db="EMBL/GenBank/DDBJ databases">
        <title>LHISI_Scaffold_Assembly.</title>
        <authorList>
            <person name="Stuart O.P."/>
            <person name="Cleave R."/>
            <person name="Magrath M.J.L."/>
            <person name="Mikheyev A.S."/>
        </authorList>
    </citation>
    <scope>NUCLEOTIDE SEQUENCE [LARGE SCALE GENOMIC DNA]</scope>
    <source>
        <strain evidence="3">Daus_M_001</strain>
        <tissue evidence="3">Leg muscle</tissue>
    </source>
</reference>
<organism evidence="3 4">
    <name type="scientific">Dryococelus australis</name>
    <dbReference type="NCBI Taxonomy" id="614101"/>
    <lineage>
        <taxon>Eukaryota</taxon>
        <taxon>Metazoa</taxon>
        <taxon>Ecdysozoa</taxon>
        <taxon>Arthropoda</taxon>
        <taxon>Hexapoda</taxon>
        <taxon>Insecta</taxon>
        <taxon>Pterygota</taxon>
        <taxon>Neoptera</taxon>
        <taxon>Polyneoptera</taxon>
        <taxon>Phasmatodea</taxon>
        <taxon>Verophasmatodea</taxon>
        <taxon>Anareolatae</taxon>
        <taxon>Phasmatidae</taxon>
        <taxon>Eurycanthinae</taxon>
        <taxon>Dryococelus</taxon>
    </lineage>
</organism>
<dbReference type="Proteomes" id="UP001159363">
    <property type="component" value="Chromosome 16"/>
</dbReference>
<name>A0ABQ9FZL4_9NEOP</name>
<keyword evidence="4" id="KW-1185">Reference proteome</keyword>
<dbReference type="EMBL" id="JARBHB010000017">
    <property type="protein sequence ID" value="KAJ8865689.1"/>
    <property type="molecule type" value="Genomic_DNA"/>
</dbReference>
<accession>A0ABQ9FZL4</accession>